<comment type="similarity">
    <text evidence="1 5">Belongs to the DNA mismatch repair MutL/HexB family.</text>
</comment>
<dbReference type="InterPro" id="IPR014762">
    <property type="entry name" value="DNA_mismatch_repair_CS"/>
</dbReference>
<dbReference type="GeneID" id="93366137"/>
<evidence type="ECO:0000259" key="6">
    <source>
        <dbReference type="SMART" id="SM00853"/>
    </source>
</evidence>
<dbReference type="Pfam" id="PF01119">
    <property type="entry name" value="DNA_mis_repair"/>
    <property type="match status" value="1"/>
</dbReference>
<dbReference type="Gene3D" id="3.30.1370.100">
    <property type="entry name" value="MutL, C-terminal domain, regulatory subdomain"/>
    <property type="match status" value="1"/>
</dbReference>
<dbReference type="Pfam" id="PF08676">
    <property type="entry name" value="MutL_C"/>
    <property type="match status" value="1"/>
</dbReference>
<dbReference type="PANTHER" id="PTHR10073">
    <property type="entry name" value="DNA MISMATCH REPAIR PROTEIN MLH, PMS, MUTL"/>
    <property type="match status" value="1"/>
</dbReference>
<name>C3JBC1_POREA</name>
<dbReference type="InterPro" id="IPR038973">
    <property type="entry name" value="MutL/Mlh/Pms-like"/>
</dbReference>
<dbReference type="InterPro" id="IPR020667">
    <property type="entry name" value="DNA_mismatch_repair_MutL"/>
</dbReference>
<evidence type="ECO:0000313" key="9">
    <source>
        <dbReference type="Proteomes" id="UP000004295"/>
    </source>
</evidence>
<dbReference type="InterPro" id="IPR020568">
    <property type="entry name" value="Ribosomal_Su5_D2-typ_SF"/>
</dbReference>
<dbReference type="Gene3D" id="3.30.565.10">
    <property type="entry name" value="Histidine kinase-like ATPase, C-terminal domain"/>
    <property type="match status" value="1"/>
</dbReference>
<dbReference type="InterPro" id="IPR002099">
    <property type="entry name" value="MutL/Mlh/PMS"/>
</dbReference>
<comment type="function">
    <text evidence="5">This protein is involved in the repair of mismatches in DNA. It is required for dam-dependent methyl-directed DNA mismatch repair. May act as a 'molecular matchmaker', a protein that promotes the formation of a stable complex between two or more DNA-binding proteins in an ATP-dependent manner without itself being part of a final effector complex.</text>
</comment>
<dbReference type="CDD" id="cd16926">
    <property type="entry name" value="HATPase_MutL-MLH-PMS-like"/>
    <property type="match status" value="1"/>
</dbReference>
<protein>
    <recommendedName>
        <fullName evidence="2 5">DNA mismatch repair protein MutL</fullName>
    </recommendedName>
</protein>
<evidence type="ECO:0000256" key="3">
    <source>
        <dbReference type="ARBA" id="ARBA00022763"/>
    </source>
</evidence>
<dbReference type="RefSeq" id="WP_004334310.1">
    <property type="nucleotide sequence ID" value="NZ_ACNN01000026.1"/>
</dbReference>
<dbReference type="NCBIfam" id="TIGR00585">
    <property type="entry name" value="mutl"/>
    <property type="match status" value="1"/>
</dbReference>
<dbReference type="HAMAP" id="MF_00149">
    <property type="entry name" value="DNA_mis_repair"/>
    <property type="match status" value="1"/>
</dbReference>
<dbReference type="eggNOG" id="COG0323">
    <property type="taxonomic scope" value="Bacteria"/>
</dbReference>
<dbReference type="GO" id="GO:0140664">
    <property type="term" value="F:ATP-dependent DNA damage sensor activity"/>
    <property type="evidence" value="ECO:0007669"/>
    <property type="project" value="InterPro"/>
</dbReference>
<dbReference type="SUPFAM" id="SSF55874">
    <property type="entry name" value="ATPase domain of HSP90 chaperone/DNA topoisomerase II/histidine kinase"/>
    <property type="match status" value="1"/>
</dbReference>
<dbReference type="Gene3D" id="3.30.1540.20">
    <property type="entry name" value="MutL, C-terminal domain, dimerisation subdomain"/>
    <property type="match status" value="1"/>
</dbReference>
<dbReference type="CDD" id="cd00782">
    <property type="entry name" value="MutL_Trans"/>
    <property type="match status" value="1"/>
</dbReference>
<feature type="domain" description="DNA mismatch repair protein S5" evidence="7">
    <location>
        <begin position="209"/>
        <end position="327"/>
    </location>
</feature>
<dbReference type="SUPFAM" id="SSF118116">
    <property type="entry name" value="DNA mismatch repair protein MutL"/>
    <property type="match status" value="1"/>
</dbReference>
<dbReference type="InterPro" id="IPR042121">
    <property type="entry name" value="MutL_C_regsub"/>
</dbReference>
<dbReference type="Gene3D" id="3.30.230.10">
    <property type="match status" value="1"/>
</dbReference>
<dbReference type="AlphaFoldDB" id="C3JBC1"/>
<dbReference type="SMART" id="SM00853">
    <property type="entry name" value="MutL_C"/>
    <property type="match status" value="1"/>
</dbReference>
<keyword evidence="9" id="KW-1185">Reference proteome</keyword>
<dbReference type="SMART" id="SM01340">
    <property type="entry name" value="DNA_mis_repair"/>
    <property type="match status" value="1"/>
</dbReference>
<reference evidence="8 9" key="1">
    <citation type="submission" date="2009-04" db="EMBL/GenBank/DDBJ databases">
        <authorList>
            <person name="Sebastian Y."/>
            <person name="Madupu R."/>
            <person name="Durkin A.S."/>
            <person name="Torralba M."/>
            <person name="Methe B."/>
            <person name="Sutton G.G."/>
            <person name="Strausberg R.L."/>
            <person name="Nelson K.E."/>
        </authorList>
    </citation>
    <scope>NUCLEOTIDE SEQUENCE [LARGE SCALE GENOMIC DNA]</scope>
    <source>
        <strain evidence="9">ATCC 35406 / BCRC 14492 / JCM 8526 / NCTC 13058 / HG 370</strain>
    </source>
</reference>
<dbReference type="InterPro" id="IPR013507">
    <property type="entry name" value="DNA_mismatch_S5_2-like"/>
</dbReference>
<dbReference type="PROSITE" id="PS00058">
    <property type="entry name" value="DNA_MISMATCH_REPAIR_1"/>
    <property type="match status" value="1"/>
</dbReference>
<evidence type="ECO:0000313" key="8">
    <source>
        <dbReference type="EMBL" id="EEN82473.1"/>
    </source>
</evidence>
<comment type="caution">
    <text evidence="8">The sequence shown here is derived from an EMBL/GenBank/DDBJ whole genome shotgun (WGS) entry which is preliminary data.</text>
</comment>
<dbReference type="GO" id="GO:0030983">
    <property type="term" value="F:mismatched DNA binding"/>
    <property type="evidence" value="ECO:0007669"/>
    <property type="project" value="InterPro"/>
</dbReference>
<dbReference type="EMBL" id="ACNN01000026">
    <property type="protein sequence ID" value="EEN82473.1"/>
    <property type="molecule type" value="Genomic_DNA"/>
</dbReference>
<keyword evidence="4 5" id="KW-0234">DNA repair</keyword>
<dbReference type="Proteomes" id="UP000004295">
    <property type="component" value="Unassembled WGS sequence"/>
</dbReference>
<evidence type="ECO:0000256" key="4">
    <source>
        <dbReference type="ARBA" id="ARBA00023204"/>
    </source>
</evidence>
<dbReference type="InterPro" id="IPR014790">
    <property type="entry name" value="MutL_C"/>
</dbReference>
<dbReference type="GO" id="GO:0006298">
    <property type="term" value="P:mismatch repair"/>
    <property type="evidence" value="ECO:0007669"/>
    <property type="project" value="UniProtKB-UniRule"/>
</dbReference>
<evidence type="ECO:0000256" key="1">
    <source>
        <dbReference type="ARBA" id="ARBA00006082"/>
    </source>
</evidence>
<evidence type="ECO:0000259" key="7">
    <source>
        <dbReference type="SMART" id="SM01340"/>
    </source>
</evidence>
<dbReference type="Pfam" id="PF13589">
    <property type="entry name" value="HATPase_c_3"/>
    <property type="match status" value="1"/>
</dbReference>
<dbReference type="GO" id="GO:0005524">
    <property type="term" value="F:ATP binding"/>
    <property type="evidence" value="ECO:0007669"/>
    <property type="project" value="InterPro"/>
</dbReference>
<dbReference type="InterPro" id="IPR036890">
    <property type="entry name" value="HATPase_C_sf"/>
</dbReference>
<dbReference type="SUPFAM" id="SSF54211">
    <property type="entry name" value="Ribosomal protein S5 domain 2-like"/>
    <property type="match status" value="1"/>
</dbReference>
<dbReference type="InterPro" id="IPR037198">
    <property type="entry name" value="MutL_C_sf"/>
</dbReference>
<gene>
    <name evidence="5 8" type="primary">mutL</name>
    <name evidence="8" type="ORF">POREN0001_1654</name>
</gene>
<dbReference type="GO" id="GO:0016887">
    <property type="term" value="F:ATP hydrolysis activity"/>
    <property type="evidence" value="ECO:0007669"/>
    <property type="project" value="InterPro"/>
</dbReference>
<sequence>MSDIIHVLPDSIANQIAAGEVIQRPASILKELVENSLDAGAKRIIVEVEEAGKASLKVTDDGCGMSQMDARMAFERHATSKISDVQDLFSLRSMGFRGEALASIASVAQVELTTRRAEDEMATQLTLNGSDVVSVRNVAAPVGSSFMVRNVFFNVPARRRFLKSNQTELKHLIEQFERIVLVYPGVSFSFYSDGNLTLNLPATTQRRRITDTLGQSVDKGLIPIHFENEISNINGFVSLPDYAKKRGAEQYLFVNGRYMRHPYFHRAILSVYEKLLSPGYAPNYFLFFSIDPSRIDVNIHPTKTEIKFLDEQAIFKLLAIAIRQSLSTTMAVPTIDFEHKNVVDIPIYSGKQKEVLPSPDQPLDPDYNPFNSTDLPITQSSAKGYSAPSRRPKVDWKSMFESFEQHKENRATTFSQKEAAPISPESCLVSEKNPPQNQLFSTQENFSSQAVSLEKTPCFLHDNKYIVSSVSRGVVLIDYKRAQQRIIYEEVKREFAKEGKEHATRKLLFPELCSFPTKDVALVDSLLPELESIGFEISSLGGGSYSILAVPEMVETDAKELVEQIISNALEQSISTKEALVEILALKLSNYRGAISNLPVSPEGIEALIAKLFSCQESTYTPQGKLIMRVLSNNEIQQSFD</sequence>
<dbReference type="InterPro" id="IPR042120">
    <property type="entry name" value="MutL_C_dimsub"/>
</dbReference>
<keyword evidence="3 5" id="KW-0227">DNA damage</keyword>
<dbReference type="PANTHER" id="PTHR10073:SF12">
    <property type="entry name" value="DNA MISMATCH REPAIR PROTEIN MLH1"/>
    <property type="match status" value="1"/>
</dbReference>
<dbReference type="STRING" id="553175.POREN0001_1654"/>
<accession>C3JBC1</accession>
<proteinExistence type="inferred from homology"/>
<feature type="domain" description="MutL C-terminal dimerisation" evidence="6">
    <location>
        <begin position="457"/>
        <end position="596"/>
    </location>
</feature>
<dbReference type="InterPro" id="IPR014721">
    <property type="entry name" value="Ribsml_uS5_D2-typ_fold_subgr"/>
</dbReference>
<evidence type="ECO:0000256" key="5">
    <source>
        <dbReference type="HAMAP-Rule" id="MF_00149"/>
    </source>
</evidence>
<organism evidence="8 9">
    <name type="scientific">Porphyromonas endodontalis (strain ATCC 35406 / DSM 24491 / JCM 8526 / CCUG 16442 / BCRC 14492 / NCTC 13058 / HG 370)</name>
    <name type="common">Bacteroides endodontalis</name>
    <dbReference type="NCBI Taxonomy" id="553175"/>
    <lineage>
        <taxon>Bacteria</taxon>
        <taxon>Pseudomonadati</taxon>
        <taxon>Bacteroidota</taxon>
        <taxon>Bacteroidia</taxon>
        <taxon>Bacteroidales</taxon>
        <taxon>Porphyromonadaceae</taxon>
        <taxon>Porphyromonas</taxon>
    </lineage>
</organism>
<evidence type="ECO:0000256" key="2">
    <source>
        <dbReference type="ARBA" id="ARBA00021975"/>
    </source>
</evidence>
<dbReference type="FunFam" id="3.30.565.10:FF:000003">
    <property type="entry name" value="DNA mismatch repair endonuclease MutL"/>
    <property type="match status" value="1"/>
</dbReference>
<dbReference type="GO" id="GO:0032300">
    <property type="term" value="C:mismatch repair complex"/>
    <property type="evidence" value="ECO:0007669"/>
    <property type="project" value="InterPro"/>
</dbReference>